<sequence>MKNDEITEINLNSLLDKIQTEGIQKAESEAAVIIKAARDKADSIIAAARQEARAISDENEAEIKRREASLTSRLTQTGRDVVLNVKGGIIALIDNILQHKCRSLLKDKKLEALILRVISNWQAEDKTLNLEILVNEQERQGLVDELVAAFQQQAEDGIEVKGHPDIAAGFRFGTKGSHLYYDFTDEAVAETIAQYLRPELAALLAGG</sequence>
<protein>
    <recommendedName>
        <fullName evidence="2">V-type ATP synthase subunit E</fullName>
    </recommendedName>
</protein>
<evidence type="ECO:0000313" key="1">
    <source>
        <dbReference type="EMBL" id="VAW38783.1"/>
    </source>
</evidence>
<proteinExistence type="predicted"/>
<dbReference type="Gene3D" id="1.20.5.2950">
    <property type="match status" value="1"/>
</dbReference>
<reference evidence="1" key="1">
    <citation type="submission" date="2018-06" db="EMBL/GenBank/DDBJ databases">
        <authorList>
            <person name="Zhirakovskaya E."/>
        </authorList>
    </citation>
    <scope>NUCLEOTIDE SEQUENCE</scope>
</reference>
<name>A0A3B0VEM5_9ZZZZ</name>
<gene>
    <name evidence="1" type="ORF">MNBD_DELTA03-1388</name>
</gene>
<dbReference type="AlphaFoldDB" id="A0A3B0VEM5"/>
<evidence type="ECO:0008006" key="2">
    <source>
        <dbReference type="Google" id="ProtNLM"/>
    </source>
</evidence>
<dbReference type="EMBL" id="UOEX01000261">
    <property type="protein sequence ID" value="VAW38783.1"/>
    <property type="molecule type" value="Genomic_DNA"/>
</dbReference>
<organism evidence="1">
    <name type="scientific">hydrothermal vent metagenome</name>
    <dbReference type="NCBI Taxonomy" id="652676"/>
    <lineage>
        <taxon>unclassified sequences</taxon>
        <taxon>metagenomes</taxon>
        <taxon>ecological metagenomes</taxon>
    </lineage>
</organism>
<accession>A0A3B0VEM5</accession>